<feature type="transmembrane region" description="Helical" evidence="19">
    <location>
        <begin position="6"/>
        <end position="24"/>
    </location>
</feature>
<dbReference type="Pfam" id="PF02654">
    <property type="entry name" value="CobS"/>
    <property type="match status" value="1"/>
</dbReference>
<keyword evidence="13 19" id="KW-0472">Membrane</keyword>
<evidence type="ECO:0000256" key="8">
    <source>
        <dbReference type="ARBA" id="ARBA00022573"/>
    </source>
</evidence>
<feature type="transmembrane region" description="Helical" evidence="19">
    <location>
        <begin position="232"/>
        <end position="251"/>
    </location>
</feature>
<protein>
    <recommendedName>
        <fullName evidence="6 19">Adenosylcobinamide-GDP ribazoletransferase</fullName>
        <ecNumber evidence="5 19">2.7.8.26</ecNumber>
    </recommendedName>
    <alternativeName>
        <fullName evidence="16 19">Cobalamin synthase</fullName>
    </alternativeName>
    <alternativeName>
        <fullName evidence="15 19">Cobalamin-5'-phosphate synthase</fullName>
    </alternativeName>
</protein>
<evidence type="ECO:0000313" key="20">
    <source>
        <dbReference type="EMBL" id="AJG98009.1"/>
    </source>
</evidence>
<evidence type="ECO:0000256" key="17">
    <source>
        <dbReference type="ARBA" id="ARBA00048623"/>
    </source>
</evidence>
<dbReference type="HAMAP" id="MF_00719">
    <property type="entry name" value="CobS"/>
    <property type="match status" value="1"/>
</dbReference>
<dbReference type="Proteomes" id="UP000821656">
    <property type="component" value="Unassembled WGS sequence"/>
</dbReference>
<comment type="catalytic activity">
    <reaction evidence="18 19">
        <text>alpha-ribazole 5'-phosphate + adenosylcob(III)inamide-GDP = adenosylcob(III)alamin 5'-phosphate + GMP + H(+)</text>
        <dbReference type="Rhea" id="RHEA:23560"/>
        <dbReference type="ChEBI" id="CHEBI:15378"/>
        <dbReference type="ChEBI" id="CHEBI:57918"/>
        <dbReference type="ChEBI" id="CHEBI:58115"/>
        <dbReference type="ChEBI" id="CHEBI:60487"/>
        <dbReference type="ChEBI" id="CHEBI:60493"/>
        <dbReference type="EC" id="2.7.8.26"/>
    </reaction>
</comment>
<dbReference type="STRING" id="1520.LF65_01397"/>
<feature type="transmembrane region" description="Helical" evidence="19">
    <location>
        <begin position="67"/>
        <end position="88"/>
    </location>
</feature>
<evidence type="ECO:0000256" key="18">
    <source>
        <dbReference type="ARBA" id="ARBA00049504"/>
    </source>
</evidence>
<feature type="transmembrane region" description="Helical" evidence="19">
    <location>
        <begin position="182"/>
        <end position="212"/>
    </location>
</feature>
<keyword evidence="12 19" id="KW-1133">Transmembrane helix</keyword>
<dbReference type="InterPro" id="IPR003805">
    <property type="entry name" value="CobS"/>
</dbReference>
<name>A0A0B5Q729_CLOBE</name>
<evidence type="ECO:0000313" key="21">
    <source>
        <dbReference type="EMBL" id="NRV07734.1"/>
    </source>
</evidence>
<sequence>MKKLYKGFIMALSMFTILPTPYVEWDDDGVKNMMKFYPLIGLIIGVLWSIIYYLASILNASIILKSSIITIVPFIITGMLHLDGFMDVCDAILSRRSKEEKLRILKDSATGAFAVISLVILFFLQFGGVYSILEKNNSFYTLILIPIISRSVVAYYLLSRATIKESTLGTYFKKGTNVYDKLIMIITSIITLIISVILLNIYGIILVLLMSLGIKLSVEKCRKEFGGISGDVAGFALVIGEVVGILILGIIP</sequence>
<accession>A0A0B5Q729</accession>
<keyword evidence="11 19" id="KW-0460">Magnesium</keyword>
<dbReference type="GO" id="GO:0005886">
    <property type="term" value="C:plasma membrane"/>
    <property type="evidence" value="ECO:0007669"/>
    <property type="project" value="UniProtKB-SubCell"/>
</dbReference>
<feature type="transmembrane region" description="Helical" evidence="19">
    <location>
        <begin position="139"/>
        <end position="158"/>
    </location>
</feature>
<comment type="subcellular location">
    <subcellularLocation>
        <location evidence="2 19">Cell membrane</location>
        <topology evidence="2 19">Multi-pass membrane protein</topology>
    </subcellularLocation>
</comment>
<comment type="cofactor">
    <cofactor evidence="1 19">
        <name>Mg(2+)</name>
        <dbReference type="ChEBI" id="CHEBI:18420"/>
    </cofactor>
</comment>
<comment type="function">
    <text evidence="14 19">Joins adenosylcobinamide-GDP and alpha-ribazole to generate adenosylcobalamin (Ado-cobalamin). Also synthesizes adenosylcobalamin 5'-phosphate from adenosylcobinamide-GDP and alpha-ribazole 5'-phosphate.</text>
</comment>
<evidence type="ECO:0000256" key="6">
    <source>
        <dbReference type="ARBA" id="ARBA00015850"/>
    </source>
</evidence>
<evidence type="ECO:0000256" key="2">
    <source>
        <dbReference type="ARBA" id="ARBA00004651"/>
    </source>
</evidence>
<dbReference type="EMBL" id="JABSXK010000001">
    <property type="protein sequence ID" value="NRV07734.1"/>
    <property type="molecule type" value="Genomic_DNA"/>
</dbReference>
<keyword evidence="10 19" id="KW-0812">Transmembrane</keyword>
<dbReference type="RefSeq" id="WP_041895087.1">
    <property type="nucleotide sequence ID" value="NZ_CP010086.2"/>
</dbReference>
<feature type="transmembrane region" description="Helical" evidence="19">
    <location>
        <begin position="109"/>
        <end position="133"/>
    </location>
</feature>
<evidence type="ECO:0000256" key="16">
    <source>
        <dbReference type="ARBA" id="ARBA00032853"/>
    </source>
</evidence>
<gene>
    <name evidence="19" type="primary">cobS</name>
    <name evidence="21" type="ORF">DFH45_000697</name>
    <name evidence="20" type="ORF">LF65_01397</name>
</gene>
<proteinExistence type="inferred from homology"/>
<organism evidence="20 22">
    <name type="scientific">Clostridium beijerinckii</name>
    <name type="common">Clostridium MP</name>
    <dbReference type="NCBI Taxonomy" id="1520"/>
    <lineage>
        <taxon>Bacteria</taxon>
        <taxon>Bacillati</taxon>
        <taxon>Bacillota</taxon>
        <taxon>Clostridia</taxon>
        <taxon>Eubacteriales</taxon>
        <taxon>Clostridiaceae</taxon>
        <taxon>Clostridium</taxon>
    </lineage>
</organism>
<dbReference type="KEGG" id="cbei:LF65_01397"/>
<keyword evidence="9 19" id="KW-0808">Transferase</keyword>
<dbReference type="GO" id="GO:0008818">
    <property type="term" value="F:cobalamin 5'-phosphate synthase activity"/>
    <property type="evidence" value="ECO:0007669"/>
    <property type="project" value="UniProtKB-UniRule"/>
</dbReference>
<keyword evidence="7 19" id="KW-1003">Cell membrane</keyword>
<evidence type="ECO:0000256" key="13">
    <source>
        <dbReference type="ARBA" id="ARBA00023136"/>
    </source>
</evidence>
<dbReference type="AlphaFoldDB" id="A0A0B5Q729"/>
<evidence type="ECO:0000256" key="3">
    <source>
        <dbReference type="ARBA" id="ARBA00004663"/>
    </source>
</evidence>
<comment type="pathway">
    <text evidence="3 19">Cofactor biosynthesis; adenosylcobalamin biosynthesis; adenosylcobalamin from cob(II)yrinate a,c-diamide: step 7/7.</text>
</comment>
<dbReference type="EC" id="2.7.8.26" evidence="5 19"/>
<reference evidence="21" key="3">
    <citation type="submission" date="2020-05" db="EMBL/GenBank/DDBJ databases">
        <title>Genomic insights into acetone-butanol-ethanol (ABE) fermentation by sequencing solventogenic clostridia strains.</title>
        <authorList>
            <person name="Brown S."/>
        </authorList>
    </citation>
    <scope>NUCLEOTIDE SEQUENCE</scope>
    <source>
        <strain evidence="21">DJ126</strain>
    </source>
</reference>
<evidence type="ECO:0000256" key="10">
    <source>
        <dbReference type="ARBA" id="ARBA00022692"/>
    </source>
</evidence>
<evidence type="ECO:0000256" key="19">
    <source>
        <dbReference type="HAMAP-Rule" id="MF_00719"/>
    </source>
</evidence>
<evidence type="ECO:0000256" key="15">
    <source>
        <dbReference type="ARBA" id="ARBA00032605"/>
    </source>
</evidence>
<feature type="transmembrane region" description="Helical" evidence="19">
    <location>
        <begin position="36"/>
        <end position="55"/>
    </location>
</feature>
<evidence type="ECO:0000256" key="12">
    <source>
        <dbReference type="ARBA" id="ARBA00022989"/>
    </source>
</evidence>
<dbReference type="PANTHER" id="PTHR34148">
    <property type="entry name" value="ADENOSYLCOBINAMIDE-GDP RIBAZOLETRANSFERASE"/>
    <property type="match status" value="1"/>
</dbReference>
<dbReference type="GO" id="GO:0051073">
    <property type="term" value="F:adenosylcobinamide-GDP ribazoletransferase activity"/>
    <property type="evidence" value="ECO:0007669"/>
    <property type="project" value="UniProtKB-UniRule"/>
</dbReference>
<keyword evidence="8 19" id="KW-0169">Cobalamin biosynthesis</keyword>
<dbReference type="PANTHER" id="PTHR34148:SF1">
    <property type="entry name" value="ADENOSYLCOBINAMIDE-GDP RIBAZOLETRANSFERASE"/>
    <property type="match status" value="1"/>
</dbReference>
<reference evidence="22" key="1">
    <citation type="submission" date="2014-12" db="EMBL/GenBank/DDBJ databases">
        <title>Genome sequence of Clostridium beijerinckii strain 59B.</title>
        <authorList>
            <person name="Little G.T."/>
            <person name="Minton N.P."/>
        </authorList>
    </citation>
    <scope>NUCLEOTIDE SEQUENCE [LARGE SCALE GENOMIC DNA]</scope>
    <source>
        <strain evidence="22">59B</strain>
    </source>
</reference>
<dbReference type="Proteomes" id="UP000031866">
    <property type="component" value="Chromosome"/>
</dbReference>
<evidence type="ECO:0000313" key="22">
    <source>
        <dbReference type="Proteomes" id="UP000031866"/>
    </source>
</evidence>
<evidence type="ECO:0000256" key="1">
    <source>
        <dbReference type="ARBA" id="ARBA00001946"/>
    </source>
</evidence>
<dbReference type="UniPathway" id="UPA00148">
    <property type="reaction ID" value="UER00238"/>
</dbReference>
<evidence type="ECO:0000256" key="11">
    <source>
        <dbReference type="ARBA" id="ARBA00022842"/>
    </source>
</evidence>
<evidence type="ECO:0000256" key="5">
    <source>
        <dbReference type="ARBA" id="ARBA00013200"/>
    </source>
</evidence>
<dbReference type="EMBL" id="CP010086">
    <property type="protein sequence ID" value="AJG98009.1"/>
    <property type="molecule type" value="Genomic_DNA"/>
</dbReference>
<evidence type="ECO:0000256" key="7">
    <source>
        <dbReference type="ARBA" id="ARBA00022475"/>
    </source>
</evidence>
<dbReference type="GO" id="GO:0009236">
    <property type="term" value="P:cobalamin biosynthetic process"/>
    <property type="evidence" value="ECO:0007669"/>
    <property type="project" value="UniProtKB-UniRule"/>
</dbReference>
<comment type="similarity">
    <text evidence="4 19">Belongs to the CobS family.</text>
</comment>
<evidence type="ECO:0000256" key="4">
    <source>
        <dbReference type="ARBA" id="ARBA00010561"/>
    </source>
</evidence>
<reference evidence="20" key="2">
    <citation type="submission" date="2016-02" db="EMBL/GenBank/DDBJ databases">
        <title>Genome sequence of Clostridium beijerinckii strain 59B.</title>
        <authorList>
            <person name="Little G.T."/>
            <person name="Minton N.P."/>
        </authorList>
    </citation>
    <scope>NUCLEOTIDE SEQUENCE</scope>
    <source>
        <strain evidence="20">NCIMB 14988</strain>
    </source>
</reference>
<evidence type="ECO:0000256" key="9">
    <source>
        <dbReference type="ARBA" id="ARBA00022679"/>
    </source>
</evidence>
<evidence type="ECO:0000256" key="14">
    <source>
        <dbReference type="ARBA" id="ARBA00025228"/>
    </source>
</evidence>
<dbReference type="OrthoDB" id="9794626at2"/>
<comment type="catalytic activity">
    <reaction evidence="17 19">
        <text>alpha-ribazole + adenosylcob(III)inamide-GDP = adenosylcob(III)alamin + GMP + H(+)</text>
        <dbReference type="Rhea" id="RHEA:16049"/>
        <dbReference type="ChEBI" id="CHEBI:10329"/>
        <dbReference type="ChEBI" id="CHEBI:15378"/>
        <dbReference type="ChEBI" id="CHEBI:18408"/>
        <dbReference type="ChEBI" id="CHEBI:58115"/>
        <dbReference type="ChEBI" id="CHEBI:60487"/>
        <dbReference type="EC" id="2.7.8.26"/>
    </reaction>
</comment>